<name>A0A024T7Y3_9STRA</name>
<dbReference type="RefSeq" id="XP_008881385.1">
    <property type="nucleotide sequence ID" value="XM_008883163.1"/>
</dbReference>
<dbReference type="GeneID" id="20092227"/>
<proteinExistence type="predicted"/>
<accession>A0A024T7Y3</accession>
<evidence type="ECO:0000313" key="1">
    <source>
        <dbReference type="EMBL" id="ETV89979.1"/>
    </source>
</evidence>
<reference evidence="1" key="1">
    <citation type="submission" date="2013-12" db="EMBL/GenBank/DDBJ databases">
        <title>The Genome Sequence of Aphanomyces invadans NJM9701.</title>
        <authorList>
            <consortium name="The Broad Institute Genomics Platform"/>
            <person name="Russ C."/>
            <person name="Tyler B."/>
            <person name="van West P."/>
            <person name="Dieguez-Uribeondo J."/>
            <person name="Young S.K."/>
            <person name="Zeng Q."/>
            <person name="Gargeya S."/>
            <person name="Fitzgerald M."/>
            <person name="Abouelleil A."/>
            <person name="Alvarado L."/>
            <person name="Chapman S.B."/>
            <person name="Gainer-Dewar J."/>
            <person name="Goldberg J."/>
            <person name="Griggs A."/>
            <person name="Gujja S."/>
            <person name="Hansen M."/>
            <person name="Howarth C."/>
            <person name="Imamovic A."/>
            <person name="Ireland A."/>
            <person name="Larimer J."/>
            <person name="McCowan C."/>
            <person name="Murphy C."/>
            <person name="Pearson M."/>
            <person name="Poon T.W."/>
            <person name="Priest M."/>
            <person name="Roberts A."/>
            <person name="Saif S."/>
            <person name="Shea T."/>
            <person name="Sykes S."/>
            <person name="Wortman J."/>
            <person name="Nusbaum C."/>
            <person name="Birren B."/>
        </authorList>
    </citation>
    <scope>NUCLEOTIDE SEQUENCE [LARGE SCALE GENOMIC DNA]</scope>
    <source>
        <strain evidence="1">NJM9701</strain>
    </source>
</reference>
<dbReference type="VEuPathDB" id="FungiDB:H310_15177"/>
<dbReference type="AlphaFoldDB" id="A0A024T7Y3"/>
<sequence>MTPEMSLRLEETRYQHLNLNDQSNSLWEAVHSKASPCRTLDVQQRHQ</sequence>
<gene>
    <name evidence="1" type="ORF">H310_15177</name>
</gene>
<dbReference type="EMBL" id="KI914159">
    <property type="protein sequence ID" value="ETV89979.1"/>
    <property type="molecule type" value="Genomic_DNA"/>
</dbReference>
<organism evidence="1">
    <name type="scientific">Aphanomyces invadans</name>
    <dbReference type="NCBI Taxonomy" id="157072"/>
    <lineage>
        <taxon>Eukaryota</taxon>
        <taxon>Sar</taxon>
        <taxon>Stramenopiles</taxon>
        <taxon>Oomycota</taxon>
        <taxon>Saprolegniomycetes</taxon>
        <taxon>Saprolegniales</taxon>
        <taxon>Verrucalvaceae</taxon>
        <taxon>Aphanomyces</taxon>
    </lineage>
</organism>
<protein>
    <submittedName>
        <fullName evidence="1">Uncharacterized protein</fullName>
    </submittedName>
</protein>